<accession>A0A6J5LLF5</accession>
<proteinExistence type="predicted"/>
<dbReference type="EMBL" id="LR796300">
    <property type="protein sequence ID" value="CAB4135374.1"/>
    <property type="molecule type" value="Genomic_DNA"/>
</dbReference>
<evidence type="ECO:0008006" key="2">
    <source>
        <dbReference type="Google" id="ProtNLM"/>
    </source>
</evidence>
<evidence type="ECO:0000313" key="1">
    <source>
        <dbReference type="EMBL" id="CAB4135374.1"/>
    </source>
</evidence>
<protein>
    <recommendedName>
        <fullName evidence="2">BppU N-terminal domain-containing protein</fullName>
    </recommendedName>
</protein>
<reference evidence="1" key="1">
    <citation type="submission" date="2020-04" db="EMBL/GenBank/DDBJ databases">
        <authorList>
            <person name="Chiriac C."/>
            <person name="Salcher M."/>
            <person name="Ghai R."/>
            <person name="Kavagutti S V."/>
        </authorList>
    </citation>
    <scope>NUCLEOTIDE SEQUENCE</scope>
</reference>
<sequence>MSTIRLVQGDNLPVITLTITDAATGSVIDLSAATTTVVVKLRSATGTAILSTLTCTKTNGGADGVVSFYFPTPTLTVAAGQYQGEIEMNFNGLILTVFDLLQFTVRAQFT</sequence>
<gene>
    <name evidence="1" type="ORF">UFOVP285_10</name>
</gene>
<name>A0A6J5LLF5_9CAUD</name>
<organism evidence="1">
    <name type="scientific">uncultured Caudovirales phage</name>
    <dbReference type="NCBI Taxonomy" id="2100421"/>
    <lineage>
        <taxon>Viruses</taxon>
        <taxon>Duplodnaviria</taxon>
        <taxon>Heunggongvirae</taxon>
        <taxon>Uroviricota</taxon>
        <taxon>Caudoviricetes</taxon>
        <taxon>Peduoviridae</taxon>
        <taxon>Maltschvirus</taxon>
        <taxon>Maltschvirus maltsch</taxon>
    </lineage>
</organism>